<keyword evidence="3" id="KW-1185">Reference proteome</keyword>
<protein>
    <recommendedName>
        <fullName evidence="4">Type II secretion system protein GspC N-terminal domain-containing protein</fullName>
    </recommendedName>
</protein>
<feature type="region of interest" description="Disordered" evidence="1">
    <location>
        <begin position="250"/>
        <end position="285"/>
    </location>
</feature>
<proteinExistence type="predicted"/>
<feature type="compositionally biased region" description="Low complexity" evidence="1">
    <location>
        <begin position="261"/>
        <end position="285"/>
    </location>
</feature>
<evidence type="ECO:0008006" key="4">
    <source>
        <dbReference type="Google" id="ProtNLM"/>
    </source>
</evidence>
<evidence type="ECO:0000256" key="1">
    <source>
        <dbReference type="SAM" id="MobiDB-lite"/>
    </source>
</evidence>
<organism evidence="2 3">
    <name type="scientific">Limnothrix redekei LRLZ20PSL1</name>
    <dbReference type="NCBI Taxonomy" id="3112953"/>
    <lineage>
        <taxon>Bacteria</taxon>
        <taxon>Bacillati</taxon>
        <taxon>Cyanobacteriota</taxon>
        <taxon>Cyanophyceae</taxon>
        <taxon>Pseudanabaenales</taxon>
        <taxon>Pseudanabaenaceae</taxon>
        <taxon>Limnothrix</taxon>
    </lineage>
</organism>
<evidence type="ECO:0000313" key="2">
    <source>
        <dbReference type="EMBL" id="MFG3817082.1"/>
    </source>
</evidence>
<feature type="region of interest" description="Disordered" evidence="1">
    <location>
        <begin position="197"/>
        <end position="220"/>
    </location>
</feature>
<accession>A0ABW7C8J2</accession>
<gene>
    <name evidence="2" type="ORF">VPK24_05495</name>
</gene>
<feature type="compositionally biased region" description="Low complexity" evidence="1">
    <location>
        <begin position="197"/>
        <end position="206"/>
    </location>
</feature>
<evidence type="ECO:0000313" key="3">
    <source>
        <dbReference type="Proteomes" id="UP001604335"/>
    </source>
</evidence>
<sequence length="358" mass="37000">MTLSIEPRESNPTIAPRSTSAADWYADQLMDDLFGDLERSLEEGVELLTPPPEPSPPIALQSIAVPPLVLPAEVLPPPPPPKIQEPDPELIEAVADAERARQSVRLFDRLTIGAAALSLLATVGLWFANRNEPTAVMADGSPAAPVASVANDGSSDPDDTEFAAYISRSLDAIERRTNGGGPAAQLPQPPAIAPVPSQLPNVVTLNPPNPSPAPPASSAAITPAAPAGFPLSSNLVDAIERLTRLLERNPNLSANLPQPNGAATRPSPAPAASPQSTASPAASPGPVAVAPSMTYVLVGVLELGDRSSALVSVNGVTRRVSMGEAIGASGWTLVEVANQAATLRRDGETRSVFVGQQF</sequence>
<dbReference type="EMBL" id="JAZAQF010000028">
    <property type="protein sequence ID" value="MFG3817082.1"/>
    <property type="molecule type" value="Genomic_DNA"/>
</dbReference>
<name>A0ABW7C8J2_9CYAN</name>
<dbReference type="RefSeq" id="WP_393011140.1">
    <property type="nucleotide sequence ID" value="NZ_JAZAQF010000028.1"/>
</dbReference>
<dbReference type="Proteomes" id="UP001604335">
    <property type="component" value="Unassembled WGS sequence"/>
</dbReference>
<reference evidence="3" key="1">
    <citation type="journal article" date="2024" name="Algal Res.">
        <title>Biochemical, toxicological and genomic investigation of a high-biomass producing Limnothrix strain isolated from Italian shallow drinking water reservoir.</title>
        <authorList>
            <person name="Simonazzi M."/>
            <person name="Shishido T.K."/>
            <person name="Delbaje E."/>
            <person name="Wahlsten M."/>
            <person name="Fewer D.P."/>
            <person name="Sivonen K."/>
            <person name="Pezzolesi L."/>
            <person name="Pistocchi R."/>
        </authorList>
    </citation>
    <scope>NUCLEOTIDE SEQUENCE [LARGE SCALE GENOMIC DNA]</scope>
    <source>
        <strain evidence="3">LRLZ20PSL1</strain>
    </source>
</reference>
<comment type="caution">
    <text evidence="2">The sequence shown here is derived from an EMBL/GenBank/DDBJ whole genome shotgun (WGS) entry which is preliminary data.</text>
</comment>